<feature type="transmembrane region" description="Helical" evidence="1">
    <location>
        <begin position="139"/>
        <end position="157"/>
    </location>
</feature>
<feature type="transmembrane region" description="Helical" evidence="1">
    <location>
        <begin position="298"/>
        <end position="320"/>
    </location>
</feature>
<keyword evidence="1" id="KW-0812">Transmembrane</keyword>
<feature type="transmembrane region" description="Helical" evidence="1">
    <location>
        <begin position="332"/>
        <end position="353"/>
    </location>
</feature>
<keyword evidence="3" id="KW-1185">Reference proteome</keyword>
<keyword evidence="1" id="KW-0472">Membrane</keyword>
<feature type="transmembrane region" description="Helical" evidence="1">
    <location>
        <begin position="398"/>
        <end position="417"/>
    </location>
</feature>
<feature type="transmembrane region" description="Helical" evidence="1">
    <location>
        <begin position="365"/>
        <end position="386"/>
    </location>
</feature>
<reference evidence="2 3" key="1">
    <citation type="submission" date="2019-08" db="EMBL/GenBank/DDBJ databases">
        <authorList>
            <person name="Hu J."/>
        </authorList>
    </citation>
    <scope>NUCLEOTIDE SEQUENCE [LARGE SCALE GENOMIC DNA]</scope>
    <source>
        <strain evidence="2 3">NEAU-184</strain>
    </source>
</reference>
<accession>A0A5S4V5D0</accession>
<name>A0A5S4V5D0_9MICO</name>
<organism evidence="2 3">
    <name type="scientific">Agromyces mariniharenae</name>
    <dbReference type="NCBI Taxonomy" id="2604423"/>
    <lineage>
        <taxon>Bacteria</taxon>
        <taxon>Bacillati</taxon>
        <taxon>Actinomycetota</taxon>
        <taxon>Actinomycetes</taxon>
        <taxon>Micrococcales</taxon>
        <taxon>Microbacteriaceae</taxon>
        <taxon>Agromyces</taxon>
    </lineage>
</organism>
<dbReference type="RefSeq" id="WP_148732505.1">
    <property type="nucleotide sequence ID" value="NZ_VSSB01000001.1"/>
</dbReference>
<dbReference type="NCBIfam" id="NF038403">
    <property type="entry name" value="perm_prefix_1"/>
    <property type="match status" value="1"/>
</dbReference>
<sequence length="460" mass="49436">MTIGQGPGLDELIASWRQWMARRDVLTPSDIDELESHLRDRIDGLADAGLTDDEAFLIAVKRLGSIDALSHEYAAEHSERLWKQLVLHDAPGPEGTDAAAATIPFHRRANGLPVALALGVGAGLAVKVADLLIDDPAVVARNAAVLVLPFLAAWFAWRRRPPAAAVWAVAGAFVVAAIALNAYPFVPEASTAMLAAAGSLVALWLMTGVVEARGAWRSDTARMDFLRFSGEWAVYYLLIALVGGALSALTIAVFASIQVDVVPFVEEWVLPCGAAGAVLVAAWLVGAKQRVIENIAPVLTKVFTPLFTLMMLALIVAAVLQWNLVDASRDLLIAFDLVLVVVVALLVYAISARDPALPPGWFDRLQVLMLASALVVDVIVLIAMIARTGEFGFTANKTASLLLNLILLANLAWAAWLQVGFVQRTVAFGRLERWQTGYLPIYLAWAAVIVLIFPPVFGFA</sequence>
<feature type="transmembrane region" description="Helical" evidence="1">
    <location>
        <begin position="268"/>
        <end position="286"/>
    </location>
</feature>
<evidence type="ECO:0000256" key="1">
    <source>
        <dbReference type="SAM" id="Phobius"/>
    </source>
</evidence>
<feature type="transmembrane region" description="Helical" evidence="1">
    <location>
        <begin position="164"/>
        <end position="186"/>
    </location>
</feature>
<feature type="transmembrane region" description="Helical" evidence="1">
    <location>
        <begin position="114"/>
        <end position="133"/>
    </location>
</feature>
<comment type="caution">
    <text evidence="2">The sequence shown here is derived from an EMBL/GenBank/DDBJ whole genome shotgun (WGS) entry which is preliminary data.</text>
</comment>
<evidence type="ECO:0000313" key="2">
    <source>
        <dbReference type="EMBL" id="TYL53043.1"/>
    </source>
</evidence>
<gene>
    <name evidence="2" type="ORF">FYC51_04825</name>
</gene>
<feature type="transmembrane region" description="Helical" evidence="1">
    <location>
        <begin position="233"/>
        <end position="256"/>
    </location>
</feature>
<evidence type="ECO:0000313" key="3">
    <source>
        <dbReference type="Proteomes" id="UP000325243"/>
    </source>
</evidence>
<evidence type="ECO:0008006" key="4">
    <source>
        <dbReference type="Google" id="ProtNLM"/>
    </source>
</evidence>
<keyword evidence="1" id="KW-1133">Transmembrane helix</keyword>
<dbReference type="Proteomes" id="UP000325243">
    <property type="component" value="Unassembled WGS sequence"/>
</dbReference>
<protein>
    <recommendedName>
        <fullName evidence="4">DUF4153 domain-containing protein</fullName>
    </recommendedName>
</protein>
<dbReference type="EMBL" id="VSSB01000001">
    <property type="protein sequence ID" value="TYL53043.1"/>
    <property type="molecule type" value="Genomic_DNA"/>
</dbReference>
<proteinExistence type="predicted"/>
<feature type="transmembrane region" description="Helical" evidence="1">
    <location>
        <begin position="438"/>
        <end position="457"/>
    </location>
</feature>
<dbReference type="AlphaFoldDB" id="A0A5S4V5D0"/>
<dbReference type="InterPro" id="IPR047928">
    <property type="entry name" value="Perm_prefix_1"/>
</dbReference>